<name>A0A2N5U973_9BASI</name>
<accession>A0A2N5U973</accession>
<comment type="caution">
    <text evidence="1">The sequence shown here is derived from an EMBL/GenBank/DDBJ whole genome shotgun (WGS) entry which is preliminary data.</text>
</comment>
<dbReference type="EMBL" id="PGCJ01000280">
    <property type="protein sequence ID" value="PLW34292.1"/>
    <property type="molecule type" value="Genomic_DNA"/>
</dbReference>
<keyword evidence="2" id="KW-1185">Reference proteome</keyword>
<evidence type="ECO:0000313" key="1">
    <source>
        <dbReference type="EMBL" id="PLW34292.1"/>
    </source>
</evidence>
<dbReference type="AlphaFoldDB" id="A0A2N5U973"/>
<evidence type="ECO:0000313" key="2">
    <source>
        <dbReference type="Proteomes" id="UP000235388"/>
    </source>
</evidence>
<dbReference type="Proteomes" id="UP000235388">
    <property type="component" value="Unassembled WGS sequence"/>
</dbReference>
<dbReference type="OrthoDB" id="2369050at2759"/>
<gene>
    <name evidence="1" type="ORF">PCANC_17685</name>
</gene>
<organism evidence="1 2">
    <name type="scientific">Puccinia coronata f. sp. avenae</name>
    <dbReference type="NCBI Taxonomy" id="200324"/>
    <lineage>
        <taxon>Eukaryota</taxon>
        <taxon>Fungi</taxon>
        <taxon>Dikarya</taxon>
        <taxon>Basidiomycota</taxon>
        <taxon>Pucciniomycotina</taxon>
        <taxon>Pucciniomycetes</taxon>
        <taxon>Pucciniales</taxon>
        <taxon>Pucciniaceae</taxon>
        <taxon>Puccinia</taxon>
    </lineage>
</organism>
<reference evidence="1 2" key="1">
    <citation type="submission" date="2017-11" db="EMBL/GenBank/DDBJ databases">
        <title>De novo assembly and phasing of dikaryotic genomes from two isolates of Puccinia coronata f. sp. avenae, the causal agent of oat crown rust.</title>
        <authorList>
            <person name="Miller M.E."/>
            <person name="Zhang Y."/>
            <person name="Omidvar V."/>
            <person name="Sperschneider J."/>
            <person name="Schwessinger B."/>
            <person name="Raley C."/>
            <person name="Palmer J.M."/>
            <person name="Garnica D."/>
            <person name="Upadhyaya N."/>
            <person name="Rathjen J."/>
            <person name="Taylor J.M."/>
            <person name="Park R.F."/>
            <person name="Dodds P.N."/>
            <person name="Hirsch C.D."/>
            <person name="Kianian S.F."/>
            <person name="Figueroa M."/>
        </authorList>
    </citation>
    <scope>NUCLEOTIDE SEQUENCE [LARGE SCALE GENOMIC DNA]</scope>
    <source>
        <strain evidence="1">12NC29</strain>
    </source>
</reference>
<proteinExistence type="predicted"/>
<protein>
    <submittedName>
        <fullName evidence="1">Uncharacterized protein</fullName>
    </submittedName>
</protein>
<sequence>MILGTPFLSKFKLTFSIPSLHACCDASGIKIFDYQSCNECAVEHPTSTVSCIAEDRNPEWAKAEQRTISEFQDLFLADIPAVLDEAEAEGLFTDASFPEKLQDESLRVRHKIVLTDPNAVINKRQYPYRKGKKFAEIQP</sequence>